<dbReference type="InterPro" id="IPR056021">
    <property type="entry name" value="DUF7600"/>
</dbReference>
<dbReference type="InterPro" id="IPR001810">
    <property type="entry name" value="F-box_dom"/>
</dbReference>
<evidence type="ECO:0000313" key="2">
    <source>
        <dbReference type="EMBL" id="KAF4449591.1"/>
    </source>
</evidence>
<dbReference type="OrthoDB" id="5273847at2759"/>
<feature type="domain" description="F-box" evidence="1">
    <location>
        <begin position="224"/>
        <end position="270"/>
    </location>
</feature>
<dbReference type="PROSITE" id="PS50181">
    <property type="entry name" value="FBOX"/>
    <property type="match status" value="1"/>
</dbReference>
<proteinExistence type="predicted"/>
<name>A0A8H4KGY0_9HYPO</name>
<evidence type="ECO:0000259" key="1">
    <source>
        <dbReference type="PROSITE" id="PS50181"/>
    </source>
</evidence>
<dbReference type="AlphaFoldDB" id="A0A8H4KGY0"/>
<gene>
    <name evidence="2" type="ORF">F53441_7158</name>
</gene>
<dbReference type="InterPro" id="IPR036047">
    <property type="entry name" value="F-box-like_dom_sf"/>
</dbReference>
<comment type="caution">
    <text evidence="2">The sequence shown here is derived from an EMBL/GenBank/DDBJ whole genome shotgun (WGS) entry which is preliminary data.</text>
</comment>
<dbReference type="SUPFAM" id="SSF81383">
    <property type="entry name" value="F-box domain"/>
    <property type="match status" value="1"/>
</dbReference>
<reference evidence="2" key="1">
    <citation type="submission" date="2020-01" db="EMBL/GenBank/DDBJ databases">
        <title>Identification and distribution of gene clusters putatively required for synthesis of sphingolipid metabolism inhibitors in phylogenetically diverse species of the filamentous fungus Fusarium.</title>
        <authorList>
            <person name="Kim H.-S."/>
            <person name="Busman M."/>
            <person name="Brown D.W."/>
            <person name="Divon H."/>
            <person name="Uhlig S."/>
            <person name="Proctor R.H."/>
        </authorList>
    </citation>
    <scope>NUCLEOTIDE SEQUENCE</scope>
    <source>
        <strain evidence="2">NRRL 53441</strain>
    </source>
</reference>
<sequence length="703" mass="79497">MEDPDHVLQGTISHARCCLCGIAILGEFETPLWMCQFHTVYAIDPDANSRAYLSTSGRRRGRSDMINVDPSDERLKDKKVIRVNLMPYDFCNPSQYTFFLSDINPDAWGYPFHSACWQILTTFRPIEQEDLQSILNLCRSVPKQRGMLNWGHGYGGRARHDLTIAPGEENYLTSSPVVVGMDVNPFSVVELLQIFDRHASQASPDNIGAIKPLPKIHSITTPAPDPFAELPTDILLALVDHLTLPELTLMKQASRVFANLELPSRFWRRRFRPGREFDYIFEARDYTGGNWESICRAINASKSNGMVRYSLHLRRHIWDLCSPMHQILEAMRHTTCHGIPVKSVFEPNASARDRNWTTVSRALKGPSQIFSRGSRVIYDRVLGLPNEITAIYASVVEVFGRHYVSGLRFQDQDGQNFSIGFQHPDTEIAIADGEYGLWIGGFDVALDQHGVRGLSILFHGGTQSDWVGDYRDIPKRRLQPVSEDHEIECLKAGFDAAKLVALSIKEEVLFQHNTPKLWYPDIPSSDLIFAGSNYALIESNRPDSANEQDLPLCFTLFGGGKPEKLTSITVRHRVHEKDMLKIESVTLNSMNIREDVSLGFRRMDDRYSKDYDIYYEHEKSLAIDGLGGERIDMIKTCWLDGQFVGFSVSTSHDRTATFAGSLDVENYSGIEWRISTAGANEVVGFWATMETEPGFLDFGLVLR</sequence>
<dbReference type="EMBL" id="JAADJG010000278">
    <property type="protein sequence ID" value="KAF4449591.1"/>
    <property type="molecule type" value="Genomic_DNA"/>
</dbReference>
<organism evidence="2 3">
    <name type="scientific">Fusarium austroafricanum</name>
    <dbReference type="NCBI Taxonomy" id="2364996"/>
    <lineage>
        <taxon>Eukaryota</taxon>
        <taxon>Fungi</taxon>
        <taxon>Dikarya</taxon>
        <taxon>Ascomycota</taxon>
        <taxon>Pezizomycotina</taxon>
        <taxon>Sordariomycetes</taxon>
        <taxon>Hypocreomycetidae</taxon>
        <taxon>Hypocreales</taxon>
        <taxon>Nectriaceae</taxon>
        <taxon>Fusarium</taxon>
        <taxon>Fusarium concolor species complex</taxon>
    </lineage>
</organism>
<dbReference type="Proteomes" id="UP000605986">
    <property type="component" value="Unassembled WGS sequence"/>
</dbReference>
<protein>
    <recommendedName>
        <fullName evidence="1">F-box domain-containing protein</fullName>
    </recommendedName>
</protein>
<dbReference type="Pfam" id="PF24539">
    <property type="entry name" value="DUF7600"/>
    <property type="match status" value="1"/>
</dbReference>
<evidence type="ECO:0000313" key="3">
    <source>
        <dbReference type="Proteomes" id="UP000605986"/>
    </source>
</evidence>
<accession>A0A8H4KGY0</accession>
<keyword evidence="3" id="KW-1185">Reference proteome</keyword>